<evidence type="ECO:0000313" key="1">
    <source>
        <dbReference type="EMBL" id="WGW13646.1"/>
    </source>
</evidence>
<dbReference type="NCBIfam" id="TIGR03847">
    <property type="entry name" value="conserved hypothetical protein"/>
    <property type="match status" value="1"/>
</dbReference>
<dbReference type="Proteomes" id="UP001209083">
    <property type="component" value="Chromosome"/>
</dbReference>
<accession>A0ABY8QZL1</accession>
<name>A0ABY8QZL1_9MICO</name>
<dbReference type="RefSeq" id="WP_349640469.1">
    <property type="nucleotide sequence ID" value="NZ_CP090958.1"/>
</dbReference>
<evidence type="ECO:0000313" key="2">
    <source>
        <dbReference type="Proteomes" id="UP001209083"/>
    </source>
</evidence>
<protein>
    <submittedName>
        <fullName evidence="1">DUF3090 domain-containing protein</fullName>
    </submittedName>
</protein>
<proteinExistence type="predicted"/>
<organism evidence="1 2">
    <name type="scientific">Saxibacter everestensis</name>
    <dbReference type="NCBI Taxonomy" id="2909229"/>
    <lineage>
        <taxon>Bacteria</taxon>
        <taxon>Bacillati</taxon>
        <taxon>Actinomycetota</taxon>
        <taxon>Actinomycetes</taxon>
        <taxon>Micrococcales</taxon>
        <taxon>Brevibacteriaceae</taxon>
        <taxon>Saxibacter</taxon>
    </lineage>
</organism>
<reference evidence="1 2" key="1">
    <citation type="submission" date="2023-05" db="EMBL/GenBank/DDBJ databases">
        <title>Lithophilousrod everest ZFBP1038 complete genpme.</title>
        <authorList>
            <person name="Tian M."/>
        </authorList>
    </citation>
    <scope>NUCLEOTIDE SEQUENCE [LARGE SCALE GENOMIC DNA]</scope>
    <source>
        <strain evidence="1 2">ZFBP1038</strain>
    </source>
</reference>
<gene>
    <name evidence="1" type="ORF">LWF01_07775</name>
</gene>
<dbReference type="EMBL" id="CP090958">
    <property type="protein sequence ID" value="WGW13646.1"/>
    <property type="molecule type" value="Genomic_DNA"/>
</dbReference>
<keyword evidence="2" id="KW-1185">Reference proteome</keyword>
<dbReference type="Pfam" id="PF11290">
    <property type="entry name" value="DUF3090"/>
    <property type="match status" value="1"/>
</dbReference>
<dbReference type="InterPro" id="IPR021441">
    <property type="entry name" value="DUF3090"/>
</dbReference>
<sequence>MPARILRHDAPDRFIAGTVGLPGERTFFLQVRSGALVSTVSLEKQQVTALAERVDELLDVVLRRSGGAASVPAVPRDEDVDNAELDIPIEEEFRVGTMSLAWDTDTETLVIECFELSEADATAGETSSTPDEDEDRDRLRVTLNGNQGREFVRRAQSVISAGRPDCPFCSRPLEPTGHVCPRANGVLR</sequence>